<evidence type="ECO:0000256" key="1">
    <source>
        <dbReference type="SAM" id="MobiDB-lite"/>
    </source>
</evidence>
<dbReference type="EMBL" id="KN832319">
    <property type="protein sequence ID" value="KIN92878.1"/>
    <property type="molecule type" value="Genomic_DNA"/>
</dbReference>
<organism evidence="2 3">
    <name type="scientific">Pisolithus tinctorius Marx 270</name>
    <dbReference type="NCBI Taxonomy" id="870435"/>
    <lineage>
        <taxon>Eukaryota</taxon>
        <taxon>Fungi</taxon>
        <taxon>Dikarya</taxon>
        <taxon>Basidiomycota</taxon>
        <taxon>Agaricomycotina</taxon>
        <taxon>Agaricomycetes</taxon>
        <taxon>Agaricomycetidae</taxon>
        <taxon>Boletales</taxon>
        <taxon>Sclerodermatineae</taxon>
        <taxon>Pisolithaceae</taxon>
        <taxon>Pisolithus</taxon>
    </lineage>
</organism>
<protein>
    <submittedName>
        <fullName evidence="2">Uncharacterized protein</fullName>
    </submittedName>
</protein>
<reference evidence="3" key="2">
    <citation type="submission" date="2015-01" db="EMBL/GenBank/DDBJ databases">
        <title>Evolutionary Origins and Diversification of the Mycorrhizal Mutualists.</title>
        <authorList>
            <consortium name="DOE Joint Genome Institute"/>
            <consortium name="Mycorrhizal Genomics Consortium"/>
            <person name="Kohler A."/>
            <person name="Kuo A."/>
            <person name="Nagy L.G."/>
            <person name="Floudas D."/>
            <person name="Copeland A."/>
            <person name="Barry K.W."/>
            <person name="Cichocki N."/>
            <person name="Veneault-Fourrey C."/>
            <person name="LaButti K."/>
            <person name="Lindquist E.A."/>
            <person name="Lipzen A."/>
            <person name="Lundell T."/>
            <person name="Morin E."/>
            <person name="Murat C."/>
            <person name="Riley R."/>
            <person name="Ohm R."/>
            <person name="Sun H."/>
            <person name="Tunlid A."/>
            <person name="Henrissat B."/>
            <person name="Grigoriev I.V."/>
            <person name="Hibbett D.S."/>
            <person name="Martin F."/>
        </authorList>
    </citation>
    <scope>NUCLEOTIDE SEQUENCE [LARGE SCALE GENOMIC DNA]</scope>
    <source>
        <strain evidence="3">Marx 270</strain>
    </source>
</reference>
<sequence>MNKRCHRTKGKYARPRIWRHRRQDAVVGEGHDSGIVEQGMLGATKGSRSQTRTRE</sequence>
<dbReference type="HOGENOM" id="CLU_3033372_0_0_1"/>
<evidence type="ECO:0000313" key="3">
    <source>
        <dbReference type="Proteomes" id="UP000054217"/>
    </source>
</evidence>
<dbReference type="InParanoid" id="A0A0C3NBE2"/>
<reference evidence="2 3" key="1">
    <citation type="submission" date="2014-04" db="EMBL/GenBank/DDBJ databases">
        <authorList>
            <consortium name="DOE Joint Genome Institute"/>
            <person name="Kuo A."/>
            <person name="Kohler A."/>
            <person name="Costa M.D."/>
            <person name="Nagy L.G."/>
            <person name="Floudas D."/>
            <person name="Copeland A."/>
            <person name="Barry K.W."/>
            <person name="Cichocki N."/>
            <person name="Veneault-Fourrey C."/>
            <person name="LaButti K."/>
            <person name="Lindquist E.A."/>
            <person name="Lipzen A."/>
            <person name="Lundell T."/>
            <person name="Morin E."/>
            <person name="Murat C."/>
            <person name="Sun H."/>
            <person name="Tunlid A."/>
            <person name="Henrissat B."/>
            <person name="Grigoriev I.V."/>
            <person name="Hibbett D.S."/>
            <person name="Martin F."/>
            <person name="Nordberg H.P."/>
            <person name="Cantor M.N."/>
            <person name="Hua S.X."/>
        </authorList>
    </citation>
    <scope>NUCLEOTIDE SEQUENCE [LARGE SCALE GENOMIC DNA]</scope>
    <source>
        <strain evidence="2 3">Marx 270</strain>
    </source>
</reference>
<proteinExistence type="predicted"/>
<feature type="compositionally biased region" description="Polar residues" evidence="1">
    <location>
        <begin position="46"/>
        <end position="55"/>
    </location>
</feature>
<evidence type="ECO:0000313" key="2">
    <source>
        <dbReference type="EMBL" id="KIN92878.1"/>
    </source>
</evidence>
<feature type="region of interest" description="Disordered" evidence="1">
    <location>
        <begin position="24"/>
        <end position="55"/>
    </location>
</feature>
<name>A0A0C3NBE2_PISTI</name>
<keyword evidence="3" id="KW-1185">Reference proteome</keyword>
<dbReference type="AlphaFoldDB" id="A0A0C3NBE2"/>
<dbReference type="Proteomes" id="UP000054217">
    <property type="component" value="Unassembled WGS sequence"/>
</dbReference>
<accession>A0A0C3NBE2</accession>
<gene>
    <name evidence="2" type="ORF">M404DRAFT_956838</name>
</gene>